<reference evidence="1 2" key="1">
    <citation type="submission" date="2019-07" db="EMBL/GenBank/DDBJ databases">
        <title>Genomic Encyclopedia of Archaeal and Bacterial Type Strains, Phase II (KMG-II): from individual species to whole genera.</title>
        <authorList>
            <person name="Goeker M."/>
        </authorList>
    </citation>
    <scope>NUCLEOTIDE SEQUENCE [LARGE SCALE GENOMIC DNA]</scope>
    <source>
        <strain evidence="1 2">DSM 17527</strain>
    </source>
</reference>
<dbReference type="Gene3D" id="3.40.390.10">
    <property type="entry name" value="Collagenase (Catalytic Domain)"/>
    <property type="match status" value="1"/>
</dbReference>
<protein>
    <submittedName>
        <fullName evidence="1">Dual-action HEIGH metallo-peptidase</fullName>
    </submittedName>
</protein>
<dbReference type="EMBL" id="VNHU01000003">
    <property type="protein sequence ID" value="TYP75304.1"/>
    <property type="molecule type" value="Genomic_DNA"/>
</dbReference>
<dbReference type="AlphaFoldDB" id="A0A5S5C7I5"/>
<dbReference type="Proteomes" id="UP000324376">
    <property type="component" value="Unassembled WGS sequence"/>
</dbReference>
<dbReference type="PROSITE" id="PS51257">
    <property type="entry name" value="PROKAR_LIPOPROTEIN"/>
    <property type="match status" value="1"/>
</dbReference>
<keyword evidence="2" id="KW-1185">Reference proteome</keyword>
<evidence type="ECO:0000313" key="1">
    <source>
        <dbReference type="EMBL" id="TYP75304.1"/>
    </source>
</evidence>
<dbReference type="InterPro" id="IPR024653">
    <property type="entry name" value="Peptidase_M10/M27/M57"/>
</dbReference>
<proteinExistence type="predicted"/>
<comment type="caution">
    <text evidence="1">The sequence shown here is derived from an EMBL/GenBank/DDBJ whole genome shotgun (WGS) entry which is preliminary data.</text>
</comment>
<accession>A0A5S5C7I5</accession>
<sequence>MKNLKTLALCAFIAGCIVACQKEDLSDTTVEQINLEETQEPTKTQLDKLFKMGVNIEQVTIQDIPLPDGSKEKYLVSGDITIPVDDLAEYPDLKSSDGKNKQYHSDFIVAPPYRNIRVLGWTGTGSSFDLTPKMRTALSWAVANYNALPNTLNFTLSYGNNQSQADMVVYRVIGGAGGSAGFPTSAGRPNRYVRINSGLDSGTYSLNVVEHVIGHEIGHSVGFRHQDWYNRWSCGYTGPLPAEPSVSPAAIWIPGTPWSPYADSIMLGCFNTGEDGEFTASDRDALNILY</sequence>
<dbReference type="RefSeq" id="WP_148782287.1">
    <property type="nucleotide sequence ID" value="NZ_VNHU01000003.1"/>
</dbReference>
<gene>
    <name evidence="1" type="ORF">BD809_103368</name>
</gene>
<dbReference type="OrthoDB" id="785995at2"/>
<dbReference type="GO" id="GO:0008237">
    <property type="term" value="F:metallopeptidase activity"/>
    <property type="evidence" value="ECO:0007669"/>
    <property type="project" value="InterPro"/>
</dbReference>
<dbReference type="InterPro" id="IPR024079">
    <property type="entry name" value="MetalloPept_cat_dom_sf"/>
</dbReference>
<organism evidence="1 2">
    <name type="scientific">Aquimarina intermedia</name>
    <dbReference type="NCBI Taxonomy" id="350814"/>
    <lineage>
        <taxon>Bacteria</taxon>
        <taxon>Pseudomonadati</taxon>
        <taxon>Bacteroidota</taxon>
        <taxon>Flavobacteriia</taxon>
        <taxon>Flavobacteriales</taxon>
        <taxon>Flavobacteriaceae</taxon>
        <taxon>Aquimarina</taxon>
    </lineage>
</organism>
<dbReference type="SUPFAM" id="SSF55486">
    <property type="entry name" value="Metalloproteases ('zincins'), catalytic domain"/>
    <property type="match status" value="1"/>
</dbReference>
<dbReference type="Pfam" id="PF12388">
    <property type="entry name" value="Peptidase_M57"/>
    <property type="match status" value="1"/>
</dbReference>
<name>A0A5S5C7I5_9FLAO</name>
<evidence type="ECO:0000313" key="2">
    <source>
        <dbReference type="Proteomes" id="UP000324376"/>
    </source>
</evidence>